<gene>
    <name evidence="2" type="ordered locus">STAUR_7408</name>
</gene>
<accession>E3FEK8</accession>
<evidence type="ECO:0000313" key="3">
    <source>
        <dbReference type="Proteomes" id="UP000001351"/>
    </source>
</evidence>
<dbReference type="OrthoDB" id="9799122at2"/>
<protein>
    <submittedName>
        <fullName evidence="2">Conserved uncharacterized protein</fullName>
    </submittedName>
</protein>
<reference evidence="2 3" key="1">
    <citation type="journal article" date="2011" name="Mol. Biol. Evol.">
        <title>Comparative genomic analysis of fruiting body formation in Myxococcales.</title>
        <authorList>
            <person name="Huntley S."/>
            <person name="Hamann N."/>
            <person name="Wegener-Feldbrugge S."/>
            <person name="Treuner-Lange A."/>
            <person name="Kube M."/>
            <person name="Reinhardt R."/>
            <person name="Klages S."/>
            <person name="Muller R."/>
            <person name="Ronning C.M."/>
            <person name="Nierman W.C."/>
            <person name="Sogaard-Andersen L."/>
        </authorList>
    </citation>
    <scope>NUCLEOTIDE SEQUENCE [LARGE SCALE GENOMIC DNA]</scope>
    <source>
        <strain evidence="2 3">DW4/3-1</strain>
    </source>
</reference>
<dbReference type="RefSeq" id="WP_013377817.1">
    <property type="nucleotide sequence ID" value="NC_014623.1"/>
</dbReference>
<dbReference type="eggNOG" id="COG2761">
    <property type="taxonomic scope" value="Bacteria"/>
</dbReference>
<dbReference type="STRING" id="378806.STAUR_7408"/>
<dbReference type="AlphaFoldDB" id="E3FEK8"/>
<keyword evidence="3" id="KW-1185">Reference proteome</keyword>
<dbReference type="Proteomes" id="UP000001351">
    <property type="component" value="Chromosome"/>
</dbReference>
<feature type="domain" description="DSBA-like thioredoxin" evidence="1">
    <location>
        <begin position="5"/>
        <end position="193"/>
    </location>
</feature>
<proteinExistence type="predicted"/>
<dbReference type="InterPro" id="IPR036249">
    <property type="entry name" value="Thioredoxin-like_sf"/>
</dbReference>
<name>E3FEK8_STIAD</name>
<evidence type="ECO:0000313" key="2">
    <source>
        <dbReference type="EMBL" id="ADO75164.1"/>
    </source>
</evidence>
<dbReference type="KEGG" id="sur:STAUR_7408"/>
<dbReference type="Pfam" id="PF01323">
    <property type="entry name" value="DSBA"/>
    <property type="match status" value="1"/>
</dbReference>
<dbReference type="PANTHER" id="PTHR13887:SF33">
    <property type="entry name" value="ISOMERASE"/>
    <property type="match status" value="1"/>
</dbReference>
<dbReference type="GO" id="GO:0016491">
    <property type="term" value="F:oxidoreductase activity"/>
    <property type="evidence" value="ECO:0007669"/>
    <property type="project" value="InterPro"/>
</dbReference>
<sequence>MSLRIRLYSDFVCPFCFIAERSILLRLQKEYAVDVDWRGFELHPEIPLGGTTMERLFPGRSQAMRAQVEGFAEGFGFKNMQVPERVNNTRRALAVAEWARDQGRLEAFHQAATDAYWRHNADLEDPAVVARLASQIGLSPEEARQAMEAPEYLTRVDALRAEATAAGVKSIPTFLIGEGRVVGCQPYEVLAAAVLRAGATPRS</sequence>
<dbReference type="EMBL" id="CP002271">
    <property type="protein sequence ID" value="ADO75164.1"/>
    <property type="molecule type" value="Genomic_DNA"/>
</dbReference>
<dbReference type="SUPFAM" id="SSF52833">
    <property type="entry name" value="Thioredoxin-like"/>
    <property type="match status" value="1"/>
</dbReference>
<dbReference type="PANTHER" id="PTHR13887">
    <property type="entry name" value="GLUTATHIONE S-TRANSFERASE KAPPA"/>
    <property type="match status" value="1"/>
</dbReference>
<organism evidence="2 3">
    <name type="scientific">Stigmatella aurantiaca (strain DW4/3-1)</name>
    <dbReference type="NCBI Taxonomy" id="378806"/>
    <lineage>
        <taxon>Bacteria</taxon>
        <taxon>Pseudomonadati</taxon>
        <taxon>Myxococcota</taxon>
        <taxon>Myxococcia</taxon>
        <taxon>Myxococcales</taxon>
        <taxon>Cystobacterineae</taxon>
        <taxon>Archangiaceae</taxon>
        <taxon>Stigmatella</taxon>
    </lineage>
</organism>
<evidence type="ECO:0000259" key="1">
    <source>
        <dbReference type="Pfam" id="PF01323"/>
    </source>
</evidence>
<dbReference type="PROSITE" id="PS00195">
    <property type="entry name" value="GLUTAREDOXIN_1"/>
    <property type="match status" value="1"/>
</dbReference>
<dbReference type="HOGENOM" id="CLU_069253_2_0_7"/>
<dbReference type="Gene3D" id="3.40.30.10">
    <property type="entry name" value="Glutaredoxin"/>
    <property type="match status" value="1"/>
</dbReference>
<dbReference type="InterPro" id="IPR011767">
    <property type="entry name" value="GLR_AS"/>
</dbReference>
<dbReference type="InterPro" id="IPR001853">
    <property type="entry name" value="DSBA-like_thioredoxin_dom"/>
</dbReference>